<reference evidence="2 3" key="1">
    <citation type="journal article" date="2019" name="Vet. Microbiol.">
        <title>Development of multi locus sequence typing (MLST) of Rodentibacter pneumotropicus.</title>
        <authorList>
            <person name="Adhikary S."/>
            <person name="Bisgaard M."/>
            <person name="Boot R."/>
            <person name="Benga L."/>
            <person name="Nicklas W."/>
            <person name="Christensen H."/>
        </authorList>
    </citation>
    <scope>NUCLEOTIDE SEQUENCE [LARGE SCALE GENOMIC DNA]</scope>
    <source>
        <strain evidence="2 3">Ac84</strain>
    </source>
</reference>
<dbReference type="AlphaFoldDB" id="A0A4S2Q623"/>
<dbReference type="InterPro" id="IPR018874">
    <property type="entry name" value="Phage_Mx8_p63_C"/>
</dbReference>
<name>A0A4S2Q623_9PAST</name>
<proteinExistence type="predicted"/>
<dbReference type="RefSeq" id="WP_136122834.1">
    <property type="nucleotide sequence ID" value="NZ_QXNI01000002.1"/>
</dbReference>
<evidence type="ECO:0000313" key="2">
    <source>
        <dbReference type="EMBL" id="THA11357.1"/>
    </source>
</evidence>
<dbReference type="EMBL" id="QXNI01000002">
    <property type="protein sequence ID" value="THA11357.1"/>
    <property type="molecule type" value="Genomic_DNA"/>
</dbReference>
<organism evidence="2 3">
    <name type="scientific">Rodentibacter pneumotropicus</name>
    <dbReference type="NCBI Taxonomy" id="758"/>
    <lineage>
        <taxon>Bacteria</taxon>
        <taxon>Pseudomonadati</taxon>
        <taxon>Pseudomonadota</taxon>
        <taxon>Gammaproteobacteria</taxon>
        <taxon>Pasteurellales</taxon>
        <taxon>Pasteurellaceae</taxon>
        <taxon>Rodentibacter</taxon>
    </lineage>
</organism>
<accession>A0A4S2Q623</accession>
<gene>
    <name evidence="2" type="ORF">D3M78_00655</name>
</gene>
<sequence length="319" mass="36500">MTKQTLTPEQRKERAAKAAQLRWEKKKQLEEIPLAIHEGILKIGETSLDVAVLENDIRVISSASVFQALNRPTRGTRGASIIENEEVINLPAFMDAKNLKPFINQDVINVIKRIKFRTKDGQIKEGYDATILPIVCDVYLRAREKKVLTKAQFDTAQKAEILVRSLAKVGIVALVDEVTGYQDSRAKDALAKIFEAFVAKELQPWIKTFPIDYYKELCRLYGVKYPPLKNNKFPQFFGHITNNAVYSRLAPELLPELKRMASKEAKKAKLHQFLTEDIGHPKLREHLSSIITILKLSKDRDTFYENLDHIHPKLNIEVE</sequence>
<dbReference type="Pfam" id="PF10546">
    <property type="entry name" value="P63C"/>
    <property type="match status" value="1"/>
</dbReference>
<evidence type="ECO:0000313" key="3">
    <source>
        <dbReference type="Proteomes" id="UP000306758"/>
    </source>
</evidence>
<feature type="domain" description="Bacteriophage Mx8 p63 C-terminal" evidence="1">
    <location>
        <begin position="193"/>
        <end position="283"/>
    </location>
</feature>
<dbReference type="Proteomes" id="UP000306758">
    <property type="component" value="Unassembled WGS sequence"/>
</dbReference>
<comment type="caution">
    <text evidence="2">The sequence shown here is derived from an EMBL/GenBank/DDBJ whole genome shotgun (WGS) entry which is preliminary data.</text>
</comment>
<evidence type="ECO:0000259" key="1">
    <source>
        <dbReference type="Pfam" id="PF10546"/>
    </source>
</evidence>
<protein>
    <recommendedName>
        <fullName evidence="1">Bacteriophage Mx8 p63 C-terminal domain-containing protein</fullName>
    </recommendedName>
</protein>